<protein>
    <submittedName>
        <fullName evidence="1">Uncharacterized protein</fullName>
    </submittedName>
</protein>
<reference evidence="1 2" key="1">
    <citation type="journal article" date="2023" name="G3 (Bethesda)">
        <title>A chromosome-level genome assembly of Zasmidium syzygii isolated from banana leaves.</title>
        <authorList>
            <person name="van Westerhoven A.C."/>
            <person name="Mehrabi R."/>
            <person name="Talebi R."/>
            <person name="Steentjes M.B.F."/>
            <person name="Corcolon B."/>
            <person name="Chong P.A."/>
            <person name="Kema G.H.J."/>
            <person name="Seidl M.F."/>
        </authorList>
    </citation>
    <scope>NUCLEOTIDE SEQUENCE [LARGE SCALE GENOMIC DNA]</scope>
    <source>
        <strain evidence="1 2">P124</strain>
    </source>
</reference>
<dbReference type="SUPFAM" id="SSF57850">
    <property type="entry name" value="RING/U-box"/>
    <property type="match status" value="1"/>
</dbReference>
<evidence type="ECO:0000313" key="2">
    <source>
        <dbReference type="Proteomes" id="UP001305779"/>
    </source>
</evidence>
<dbReference type="EMBL" id="JAXOVC010000002">
    <property type="protein sequence ID" value="KAK4505972.1"/>
    <property type="molecule type" value="Genomic_DNA"/>
</dbReference>
<comment type="caution">
    <text evidence="1">The sequence shown here is derived from an EMBL/GenBank/DDBJ whole genome shotgun (WGS) entry which is preliminary data.</text>
</comment>
<gene>
    <name evidence="1" type="ORF">PRZ48_003937</name>
</gene>
<evidence type="ECO:0000313" key="1">
    <source>
        <dbReference type="EMBL" id="KAK4505972.1"/>
    </source>
</evidence>
<dbReference type="Gene3D" id="1.20.120.1750">
    <property type="match status" value="1"/>
</dbReference>
<accession>A0ABR0EWU5</accession>
<dbReference type="Proteomes" id="UP001305779">
    <property type="component" value="Unassembled WGS sequence"/>
</dbReference>
<organism evidence="1 2">
    <name type="scientific">Zasmidium cellare</name>
    <name type="common">Wine cellar mold</name>
    <name type="synonym">Racodium cellare</name>
    <dbReference type="NCBI Taxonomy" id="395010"/>
    <lineage>
        <taxon>Eukaryota</taxon>
        <taxon>Fungi</taxon>
        <taxon>Dikarya</taxon>
        <taxon>Ascomycota</taxon>
        <taxon>Pezizomycotina</taxon>
        <taxon>Dothideomycetes</taxon>
        <taxon>Dothideomycetidae</taxon>
        <taxon>Mycosphaerellales</taxon>
        <taxon>Mycosphaerellaceae</taxon>
        <taxon>Zasmidium</taxon>
    </lineage>
</organism>
<proteinExistence type="predicted"/>
<keyword evidence="2" id="KW-1185">Reference proteome</keyword>
<sequence length="238" mass="27225">MPDPVVDSAITIIQQNSPPIRRSPVYARLCKKLKRVVTLVFPSREPPKLYKCGYCYDDKPAKAFKYPFFCRVHLPQGCVKKLKRDRVCYECLCESVTVQLETRPASKMGCPDCRMTWTTPDIYYLLPYEKRDLYAQKVKEEMSVQPYHPPSADTLQILISQGTKLCPFCGAAIQKRSGCYGVICGQCHGAFPYDRAKLLKEVHQQWTLEREGEVQKATERWQLLSGGDDRSWVGTSSI</sequence>
<name>A0ABR0EWU5_ZASCE</name>